<feature type="region of interest" description="Disordered" evidence="1">
    <location>
        <begin position="26"/>
        <end position="48"/>
    </location>
</feature>
<evidence type="ECO:0000256" key="2">
    <source>
        <dbReference type="SAM" id="SignalP"/>
    </source>
</evidence>
<evidence type="ECO:0000256" key="1">
    <source>
        <dbReference type="SAM" id="MobiDB-lite"/>
    </source>
</evidence>
<dbReference type="PROSITE" id="PS51257">
    <property type="entry name" value="PROKAR_LIPOPROTEIN"/>
    <property type="match status" value="1"/>
</dbReference>
<keyword evidence="2" id="KW-0732">Signal</keyword>
<keyword evidence="4" id="KW-1185">Reference proteome</keyword>
<gene>
    <name evidence="3" type="ORF">QRT04_09490</name>
</gene>
<name>A0ABT7SHZ8_9CELL</name>
<evidence type="ECO:0000313" key="3">
    <source>
        <dbReference type="EMBL" id="MDM7855164.1"/>
    </source>
</evidence>
<dbReference type="RefSeq" id="WP_289454970.1">
    <property type="nucleotide sequence ID" value="NZ_JAUCGQ010000001.1"/>
</dbReference>
<dbReference type="Proteomes" id="UP001529338">
    <property type="component" value="Unassembled WGS sequence"/>
</dbReference>
<organism evidence="3 4">
    <name type="scientific">Cellulomonas alba</name>
    <dbReference type="NCBI Taxonomy" id="3053467"/>
    <lineage>
        <taxon>Bacteria</taxon>
        <taxon>Bacillati</taxon>
        <taxon>Actinomycetota</taxon>
        <taxon>Actinomycetes</taxon>
        <taxon>Micrococcales</taxon>
        <taxon>Cellulomonadaceae</taxon>
        <taxon>Cellulomonas</taxon>
    </lineage>
</organism>
<accession>A0ABT7SHZ8</accession>
<feature type="chain" id="PRO_5045918833" description="Lipoprotein" evidence="2">
    <location>
        <begin position="22"/>
        <end position="206"/>
    </location>
</feature>
<evidence type="ECO:0000313" key="4">
    <source>
        <dbReference type="Proteomes" id="UP001529338"/>
    </source>
</evidence>
<proteinExistence type="predicted"/>
<comment type="caution">
    <text evidence="3">The sequence shown here is derived from an EMBL/GenBank/DDBJ whole genome shotgun (WGS) entry which is preliminary data.</text>
</comment>
<sequence>MRVLMLAGAIAVASVLAGCTAAPTPHPDALEPAPSQSPSPTVSTCAPDAGSARLAGKAVLGPRTMIAVDVDTYRHGRLVSTTGHTTDVTPMHVTWDGSDLALGADDLLGGDTLSEQLSAAHLWLSTPDTGHPHDGLTIEDPGSKTYVAYRTAQTVSVPVTVTCDGRTWHGTIEAYTIVGDGIAECGYRPPQPTDGSRLAQKACADA</sequence>
<dbReference type="EMBL" id="JAUCGQ010000001">
    <property type="protein sequence ID" value="MDM7855164.1"/>
    <property type="molecule type" value="Genomic_DNA"/>
</dbReference>
<protein>
    <recommendedName>
        <fullName evidence="5">Lipoprotein</fullName>
    </recommendedName>
</protein>
<feature type="compositionally biased region" description="Polar residues" evidence="1">
    <location>
        <begin position="34"/>
        <end position="44"/>
    </location>
</feature>
<feature type="signal peptide" evidence="2">
    <location>
        <begin position="1"/>
        <end position="21"/>
    </location>
</feature>
<reference evidence="3 4" key="1">
    <citation type="submission" date="2023-06" db="EMBL/GenBank/DDBJ databases">
        <title>Cellulomonas sp. MW4 Whole genome sequence.</title>
        <authorList>
            <person name="Park S."/>
        </authorList>
    </citation>
    <scope>NUCLEOTIDE SEQUENCE [LARGE SCALE GENOMIC DNA]</scope>
    <source>
        <strain evidence="3 4">MW4</strain>
    </source>
</reference>
<evidence type="ECO:0008006" key="5">
    <source>
        <dbReference type="Google" id="ProtNLM"/>
    </source>
</evidence>